<sequence>MFGLVGCGPEVEMDATQAPTTQEPVSVPAAEELDTAAQAINPGCRDPQVYWPYGVINSNGTVNNGWAGNLIQSSEDRVFFTYSGAGAAPSNVVRITLTAAANITWWKGIEVFRPDGSRHPSVLETHNSGRGPYTMDIVVNNTDSPNLWAIKFLKGKLFGIHTGMYCLEDLSAWRGRNLYFTWTYDAS</sequence>
<organism evidence="1 2">
    <name type="scientific">Myxococcus fulvus</name>
    <dbReference type="NCBI Taxonomy" id="33"/>
    <lineage>
        <taxon>Bacteria</taxon>
        <taxon>Pseudomonadati</taxon>
        <taxon>Myxococcota</taxon>
        <taxon>Myxococcia</taxon>
        <taxon>Myxococcales</taxon>
        <taxon>Cystobacterineae</taxon>
        <taxon>Myxococcaceae</taxon>
        <taxon>Myxococcus</taxon>
    </lineage>
</organism>
<keyword evidence="2" id="KW-1185">Reference proteome</keyword>
<reference evidence="1 2" key="1">
    <citation type="submission" date="2016-10" db="EMBL/GenBank/DDBJ databases">
        <authorList>
            <person name="Varghese N."/>
            <person name="Submissions S."/>
        </authorList>
    </citation>
    <scope>NUCLEOTIDE SEQUENCE [LARGE SCALE GENOMIC DNA]</scope>
    <source>
        <strain evidence="1 2">DSM 16525</strain>
    </source>
</reference>
<name>A0ABY1CTD8_MYXFU</name>
<evidence type="ECO:0000313" key="2">
    <source>
        <dbReference type="Proteomes" id="UP000183760"/>
    </source>
</evidence>
<proteinExistence type="predicted"/>
<evidence type="ECO:0008006" key="3">
    <source>
        <dbReference type="Google" id="ProtNLM"/>
    </source>
</evidence>
<evidence type="ECO:0000313" key="1">
    <source>
        <dbReference type="EMBL" id="SEU36048.1"/>
    </source>
</evidence>
<gene>
    <name evidence="1" type="ORF">SAMN05443572_11179</name>
</gene>
<accession>A0ABY1CTD8</accession>
<dbReference type="EMBL" id="FOIB01000011">
    <property type="protein sequence ID" value="SEU36048.1"/>
    <property type="molecule type" value="Genomic_DNA"/>
</dbReference>
<comment type="caution">
    <text evidence="1">The sequence shown here is derived from an EMBL/GenBank/DDBJ whole genome shotgun (WGS) entry which is preliminary data.</text>
</comment>
<dbReference type="Proteomes" id="UP000183760">
    <property type="component" value="Unassembled WGS sequence"/>
</dbReference>
<protein>
    <recommendedName>
        <fullName evidence="3">Lipoprotein</fullName>
    </recommendedName>
</protein>